<accession>A0A7X0IK87</accession>
<dbReference type="SMART" id="SM00530">
    <property type="entry name" value="HTH_XRE"/>
    <property type="match status" value="1"/>
</dbReference>
<dbReference type="InterPro" id="IPR043917">
    <property type="entry name" value="DUF5753"/>
</dbReference>
<evidence type="ECO:0000259" key="1">
    <source>
        <dbReference type="PROSITE" id="PS50943"/>
    </source>
</evidence>
<dbReference type="Pfam" id="PF19054">
    <property type="entry name" value="DUF5753"/>
    <property type="match status" value="1"/>
</dbReference>
<name>A0A7X0IK87_9ACTN</name>
<dbReference type="Pfam" id="PF13560">
    <property type="entry name" value="HTH_31"/>
    <property type="match status" value="1"/>
</dbReference>
<dbReference type="AlphaFoldDB" id="A0A7X0IK87"/>
<dbReference type="PROSITE" id="PS50943">
    <property type="entry name" value="HTH_CROC1"/>
    <property type="match status" value="1"/>
</dbReference>
<evidence type="ECO:0000313" key="3">
    <source>
        <dbReference type="Proteomes" id="UP000555564"/>
    </source>
</evidence>
<dbReference type="InterPro" id="IPR010982">
    <property type="entry name" value="Lambda_DNA-bd_dom_sf"/>
</dbReference>
<gene>
    <name evidence="2" type="ORF">BJ992_004959</name>
</gene>
<reference evidence="2 3" key="1">
    <citation type="submission" date="2020-08" db="EMBL/GenBank/DDBJ databases">
        <title>Sequencing the genomes of 1000 actinobacteria strains.</title>
        <authorList>
            <person name="Klenk H.-P."/>
        </authorList>
    </citation>
    <scope>NUCLEOTIDE SEQUENCE [LARGE SCALE GENOMIC DNA]</scope>
    <source>
        <strain evidence="2 3">DSM 44936</strain>
    </source>
</reference>
<protein>
    <submittedName>
        <fullName evidence="2">Transcriptional regulator with XRE-family HTH domain</fullName>
    </submittedName>
</protein>
<evidence type="ECO:0000313" key="2">
    <source>
        <dbReference type="EMBL" id="MBB6475528.1"/>
    </source>
</evidence>
<dbReference type="RefSeq" id="WP_184984918.1">
    <property type="nucleotide sequence ID" value="NZ_BAAALO010000081.1"/>
</dbReference>
<feature type="domain" description="HTH cro/C1-type" evidence="1">
    <location>
        <begin position="21"/>
        <end position="75"/>
    </location>
</feature>
<organism evidence="2 3">
    <name type="scientific">Sphaerisporangium rubeum</name>
    <dbReference type="NCBI Taxonomy" id="321317"/>
    <lineage>
        <taxon>Bacteria</taxon>
        <taxon>Bacillati</taxon>
        <taxon>Actinomycetota</taxon>
        <taxon>Actinomycetes</taxon>
        <taxon>Streptosporangiales</taxon>
        <taxon>Streptosporangiaceae</taxon>
        <taxon>Sphaerisporangium</taxon>
    </lineage>
</organism>
<dbReference type="SUPFAM" id="SSF47413">
    <property type="entry name" value="lambda repressor-like DNA-binding domains"/>
    <property type="match status" value="1"/>
</dbReference>
<dbReference type="InterPro" id="IPR001387">
    <property type="entry name" value="Cro/C1-type_HTH"/>
</dbReference>
<dbReference type="Proteomes" id="UP000555564">
    <property type="component" value="Unassembled WGS sequence"/>
</dbReference>
<dbReference type="EMBL" id="JACHIU010000001">
    <property type="protein sequence ID" value="MBB6475528.1"/>
    <property type="molecule type" value="Genomic_DNA"/>
</dbReference>
<comment type="caution">
    <text evidence="2">The sequence shown here is derived from an EMBL/GenBank/DDBJ whole genome shotgun (WGS) entry which is preliminary data.</text>
</comment>
<sequence length="273" mass="31030">MTDKHEHNPETSPVHRFGYELRRRRLSAHLTQEGLAEKIGYSGGLVSMVETGRRMPKADFAQRVDDQLQLNGVLLRMWDECRADGVQLWFIPWLEAELKATTLHSWQHSLVPGLLQTPDYARTLFQGEPQFQRSKLDQAVTARLDRQTIFEREDPPMMWAVLDEVVLQRPIGGASVMRKQLEHLVTMSDHPCIAIQIVPFEAACTPGLLGAFILANVQGQDVAYLESANEGKVIASPEDVRNLRTRYDAIRIHALPQAGSKQLIKEWAQKWMS</sequence>
<keyword evidence="3" id="KW-1185">Reference proteome</keyword>
<dbReference type="Gene3D" id="1.10.260.40">
    <property type="entry name" value="lambda repressor-like DNA-binding domains"/>
    <property type="match status" value="1"/>
</dbReference>
<proteinExistence type="predicted"/>
<dbReference type="CDD" id="cd00093">
    <property type="entry name" value="HTH_XRE"/>
    <property type="match status" value="1"/>
</dbReference>
<dbReference type="GO" id="GO:0003677">
    <property type="term" value="F:DNA binding"/>
    <property type="evidence" value="ECO:0007669"/>
    <property type="project" value="InterPro"/>
</dbReference>